<dbReference type="PROSITE" id="PS50005">
    <property type="entry name" value="TPR"/>
    <property type="match status" value="1"/>
</dbReference>
<evidence type="ECO:0000256" key="2">
    <source>
        <dbReference type="ARBA" id="ARBA00022803"/>
    </source>
</evidence>
<dbReference type="Gene3D" id="1.25.40.10">
    <property type="entry name" value="Tetratricopeptide repeat domain"/>
    <property type="match status" value="5"/>
</dbReference>
<evidence type="ECO:0000313" key="4">
    <source>
        <dbReference type="EMBL" id="SKA23082.1"/>
    </source>
</evidence>
<proteinExistence type="predicted"/>
<dbReference type="InterPro" id="IPR011990">
    <property type="entry name" value="TPR-like_helical_dom_sf"/>
</dbReference>
<gene>
    <name evidence="4" type="ORF">SAMN04488128_1021772</name>
</gene>
<evidence type="ECO:0000256" key="1">
    <source>
        <dbReference type="ARBA" id="ARBA00022737"/>
    </source>
</evidence>
<dbReference type="SUPFAM" id="SSF81901">
    <property type="entry name" value="HCP-like"/>
    <property type="match status" value="1"/>
</dbReference>
<dbReference type="EMBL" id="FUWZ01000002">
    <property type="protein sequence ID" value="SKA23082.1"/>
    <property type="molecule type" value="Genomic_DNA"/>
</dbReference>
<dbReference type="PANTHER" id="PTHR44858">
    <property type="entry name" value="TETRATRICOPEPTIDE REPEAT PROTEIN 6"/>
    <property type="match status" value="1"/>
</dbReference>
<dbReference type="OrthoDB" id="1391234at2"/>
<reference evidence="5" key="1">
    <citation type="submission" date="2017-02" db="EMBL/GenBank/DDBJ databases">
        <authorList>
            <person name="Varghese N."/>
            <person name="Submissions S."/>
        </authorList>
    </citation>
    <scope>NUCLEOTIDE SEQUENCE [LARGE SCALE GENOMIC DNA]</scope>
    <source>
        <strain evidence="5">DSM 22224</strain>
    </source>
</reference>
<dbReference type="Pfam" id="PF13181">
    <property type="entry name" value="TPR_8"/>
    <property type="match status" value="1"/>
</dbReference>
<dbReference type="InterPro" id="IPR019734">
    <property type="entry name" value="TPR_rpt"/>
</dbReference>
<dbReference type="InterPro" id="IPR050498">
    <property type="entry name" value="Ycf3"/>
</dbReference>
<dbReference type="Proteomes" id="UP000190367">
    <property type="component" value="Unassembled WGS sequence"/>
</dbReference>
<accession>A0A1T4S4E4</accession>
<evidence type="ECO:0000256" key="3">
    <source>
        <dbReference type="PROSITE-ProRule" id="PRU00339"/>
    </source>
</evidence>
<organism evidence="4 5">
    <name type="scientific">Chitinophaga eiseniae</name>
    <dbReference type="NCBI Taxonomy" id="634771"/>
    <lineage>
        <taxon>Bacteria</taxon>
        <taxon>Pseudomonadati</taxon>
        <taxon>Bacteroidota</taxon>
        <taxon>Chitinophagia</taxon>
        <taxon>Chitinophagales</taxon>
        <taxon>Chitinophagaceae</taxon>
        <taxon>Chitinophaga</taxon>
    </lineage>
</organism>
<dbReference type="RefSeq" id="WP_078670198.1">
    <property type="nucleotide sequence ID" value="NZ_FUWZ01000002.1"/>
</dbReference>
<sequence>MNLEDLERLYQEQAYTVATIELETYLEEHPAEAAAWYLMGKCRLEIAKSAEDREEMITAYQTAYEAFTKALEHDPQHVQARVHRAYMGANVINDKAEETLEDCQLIIDNGDDELITKALLYRFQIWVLLNETDKALADMQRNLEIYQALYHDDLPQLNVAKFQCYTRIGDVYYHNDHKPTALDYYRQAFQCTVYNNRTLSTLHFALEMADYDFAAEMLHIASTSGEQEEEDMLKILQQVKTLLDQGVRHPALAREFCWGTIDFWHQFYGEDEADGTLEQISTGKRFIALYPEESYFYHFTATALFNIGSFSESLPYYEKAMALRPYPSTIIRWYYAHYKTHGQFPDNWTDIDYPIAYDWYTAGVVCNELLQDEQDATTRQILTQLKKYLYQKAYTLYYPYWYENTGSSYAGHPHHFAMCCNNYGITLFELGAYEEAIHIHSVGYNMSPFWEQLESRADAFHQLGKYAEAVADRQMILNTFISTLPLVYYVSIHERIIEDLTALERYDEAMALYNKILAEYEEWIAGDMDELEEEERDIIIYNIDRIKTGRAFIKTDSQDDLHERILALEKHLEEKPDDSDAYFNLMYLYYDNGQYEHCIGAVNNRISIGGIAKLPLVSQMKIYYFRGKAALKLGRYDAAIQDMLQTLDIMSHGDESDNSPNNRCGVYSFLAEAYLGLQDYDNALLHANQCVQTYKEMNWSWDAESSAFYYSIALAQEGKGDLAACRKTIDRILEKDPGFQPAVNKKAGLKNNGGLFSFLRKKKE</sequence>
<protein>
    <submittedName>
        <fullName evidence="4">Tetratricopeptide repeat-containing protein</fullName>
    </submittedName>
</protein>
<evidence type="ECO:0000313" key="5">
    <source>
        <dbReference type="Proteomes" id="UP000190367"/>
    </source>
</evidence>
<keyword evidence="5" id="KW-1185">Reference proteome</keyword>
<dbReference type="SUPFAM" id="SSF48452">
    <property type="entry name" value="TPR-like"/>
    <property type="match status" value="3"/>
</dbReference>
<dbReference type="STRING" id="634771.SAMN04488128_1021772"/>
<dbReference type="AlphaFoldDB" id="A0A1T4S4E4"/>
<name>A0A1T4S4E4_9BACT</name>
<dbReference type="SMART" id="SM00028">
    <property type="entry name" value="TPR"/>
    <property type="match status" value="10"/>
</dbReference>
<keyword evidence="2 3" id="KW-0802">TPR repeat</keyword>
<dbReference type="PANTHER" id="PTHR44858:SF1">
    <property type="entry name" value="UDP-N-ACETYLGLUCOSAMINE--PEPTIDE N-ACETYLGLUCOSAMINYLTRANSFERASE SPINDLY-RELATED"/>
    <property type="match status" value="1"/>
</dbReference>
<keyword evidence="1" id="KW-0677">Repeat</keyword>
<feature type="repeat" description="TPR" evidence="3">
    <location>
        <begin position="294"/>
        <end position="327"/>
    </location>
</feature>